<dbReference type="CDD" id="cd22160">
    <property type="entry name" value="F-box_AtFBL13-like"/>
    <property type="match status" value="2"/>
</dbReference>
<dbReference type="InterPro" id="IPR001810">
    <property type="entry name" value="F-box_dom"/>
</dbReference>
<feature type="domain" description="F-box" evidence="1">
    <location>
        <begin position="357"/>
        <end position="397"/>
    </location>
</feature>
<dbReference type="EnsemblPlants" id="LPERR12G06790.1">
    <property type="protein sequence ID" value="LPERR12G06790.1"/>
    <property type="gene ID" value="LPERR12G06790"/>
</dbReference>
<dbReference type="Pfam" id="PF00646">
    <property type="entry name" value="F-box"/>
    <property type="match status" value="2"/>
</dbReference>
<reference evidence="2 3" key="1">
    <citation type="submission" date="2012-08" db="EMBL/GenBank/DDBJ databases">
        <title>Oryza genome evolution.</title>
        <authorList>
            <person name="Wing R.A."/>
        </authorList>
    </citation>
    <scope>NUCLEOTIDE SEQUENCE</scope>
</reference>
<sequence length="867" mass="97290">MQATIDMISRLSDDVLLIIIGFLPTARDVVRTSALSRRWRHLWTLAPTLRFVFRPKATTTNKLIRPDATAADRLAVIVDSILTRRANGPDVKDLKISFAYNAQCRRFLFERVYHTTNITRERIATWLHFAKHRVAGAFTLELPMRSLLRAQLVADLPCSEKLETIHLKLGGVILRVPKVAVAGTLLSLSDVMLGHTNLKNGDDVRLDWLFSLSCCPQLQRLQLNDIDGLTHLCLDAANTLEELRLYNLRNIQRMQVNAPGLRKLIILNVSLDLLAEATEISTPSLQALTCDNPCKGGGQMVLDGTPNTNLSVLSHGVLEEDDNRAVAWFLQHCIAADRLDVELKIEFDATIDMISRLSDDVLLIIIGFLPAARDVVQTSALSRRWRHLWTLAPTLRFVFKHEATTNNQRVRPDVTAVDRLAVVVDSILMRRVNGPDVKDLNISFIHNVECRRFLFVHVYRTTKITRARIATWLHFAKHHVSWAFTLELLMRSLLRAQLVADFPCSEKLETIHLRLGGAILRVPKVVVASTLLSLTDVLLGHTNIKNGDDIRLGWLFSLSCCPQLQRLQLNDIDGLTHLCLDAANTLEELRLNNLRNIQWMQVNAPGLRKLVILNVSLDLLAEATEISTPSLQALTCDNPCKGGGQMVLDGTHNTKLCVLSHGVPGEDDNRAVAWFLQQCAAADRLDVELKIELDKVKLQAGIEDVMKDIPELPNITDLRITVTVSNGTMDTHTIGASVAKLIAKCIRIKYLSIDMSEKADDCFDLECKCDQPEGWNNLMISLEHLRIANIHNFLSSNDQIELICTLLSNAPALERMTVALHKSYGEAYLNIPCCGGRWTPCARERRGSNLGIATKYEWKPCKRRRGE</sequence>
<evidence type="ECO:0000313" key="2">
    <source>
        <dbReference type="EnsemblPlants" id="LPERR12G06790.1"/>
    </source>
</evidence>
<dbReference type="eggNOG" id="ENOG502R3DZ">
    <property type="taxonomic scope" value="Eukaryota"/>
</dbReference>
<evidence type="ECO:0000313" key="3">
    <source>
        <dbReference type="Proteomes" id="UP000032180"/>
    </source>
</evidence>
<dbReference type="PANTHER" id="PTHR34709:SF43">
    <property type="entry name" value="OS12G0527100 PROTEIN"/>
    <property type="match status" value="1"/>
</dbReference>
<dbReference type="SMART" id="SM00256">
    <property type="entry name" value="FBOX"/>
    <property type="match status" value="2"/>
</dbReference>
<dbReference type="AlphaFoldDB" id="A0A0D9XY99"/>
<dbReference type="Proteomes" id="UP000032180">
    <property type="component" value="Chromosome 12"/>
</dbReference>
<dbReference type="SUPFAM" id="SSF52047">
    <property type="entry name" value="RNI-like"/>
    <property type="match status" value="1"/>
</dbReference>
<dbReference type="Gramene" id="LPERR12G06790.1">
    <property type="protein sequence ID" value="LPERR12G06790.1"/>
    <property type="gene ID" value="LPERR12G06790"/>
</dbReference>
<dbReference type="Gene3D" id="1.20.1280.50">
    <property type="match status" value="2"/>
</dbReference>
<dbReference type="STRING" id="77586.A0A0D9XY99"/>
<accession>A0A0D9XY99</accession>
<dbReference type="InterPro" id="IPR036047">
    <property type="entry name" value="F-box-like_dom_sf"/>
</dbReference>
<reference evidence="3" key="2">
    <citation type="submission" date="2013-12" db="EMBL/GenBank/DDBJ databases">
        <authorList>
            <person name="Yu Y."/>
            <person name="Lee S."/>
            <person name="de Baynast K."/>
            <person name="Wissotski M."/>
            <person name="Liu L."/>
            <person name="Talag J."/>
            <person name="Goicoechea J."/>
            <person name="Angelova A."/>
            <person name="Jetty R."/>
            <person name="Kudrna D."/>
            <person name="Golser W."/>
            <person name="Rivera L."/>
            <person name="Zhang J."/>
            <person name="Wing R."/>
        </authorList>
    </citation>
    <scope>NUCLEOTIDE SEQUENCE</scope>
</reference>
<protein>
    <recommendedName>
        <fullName evidence="1">F-box domain-containing protein</fullName>
    </recommendedName>
</protein>
<organism evidence="2 3">
    <name type="scientific">Leersia perrieri</name>
    <dbReference type="NCBI Taxonomy" id="77586"/>
    <lineage>
        <taxon>Eukaryota</taxon>
        <taxon>Viridiplantae</taxon>
        <taxon>Streptophyta</taxon>
        <taxon>Embryophyta</taxon>
        <taxon>Tracheophyta</taxon>
        <taxon>Spermatophyta</taxon>
        <taxon>Magnoliopsida</taxon>
        <taxon>Liliopsida</taxon>
        <taxon>Poales</taxon>
        <taxon>Poaceae</taxon>
        <taxon>BOP clade</taxon>
        <taxon>Oryzoideae</taxon>
        <taxon>Oryzeae</taxon>
        <taxon>Oryzinae</taxon>
        <taxon>Leersia</taxon>
    </lineage>
</organism>
<dbReference type="InterPro" id="IPR055312">
    <property type="entry name" value="FBL15-like"/>
</dbReference>
<feature type="domain" description="F-box" evidence="1">
    <location>
        <begin position="11"/>
        <end position="51"/>
    </location>
</feature>
<dbReference type="HOGENOM" id="CLU_330747_0_0_1"/>
<evidence type="ECO:0000259" key="1">
    <source>
        <dbReference type="SMART" id="SM00256"/>
    </source>
</evidence>
<dbReference type="SUPFAM" id="SSF81383">
    <property type="entry name" value="F-box domain"/>
    <property type="match status" value="2"/>
</dbReference>
<keyword evidence="3" id="KW-1185">Reference proteome</keyword>
<dbReference type="PANTHER" id="PTHR34709">
    <property type="entry name" value="OS10G0396666 PROTEIN"/>
    <property type="match status" value="1"/>
</dbReference>
<dbReference type="InterPro" id="IPR053781">
    <property type="entry name" value="F-box_AtFBL13-like"/>
</dbReference>
<proteinExistence type="predicted"/>
<name>A0A0D9XY99_9ORYZ</name>
<reference evidence="2" key="3">
    <citation type="submission" date="2015-04" db="UniProtKB">
        <authorList>
            <consortium name="EnsemblPlants"/>
        </authorList>
    </citation>
    <scope>IDENTIFICATION</scope>
</reference>